<dbReference type="GO" id="GO:1901909">
    <property type="term" value="P:diadenosine hexaphosphate catabolic process"/>
    <property type="evidence" value="ECO:0007669"/>
    <property type="project" value="TreeGrafter"/>
</dbReference>
<comment type="subcellular location">
    <subcellularLocation>
        <location evidence="2">Cytoplasm</location>
    </subcellularLocation>
</comment>
<comment type="similarity">
    <text evidence="3">Belongs to the Nudix hydrolase family. DIPP subfamily.</text>
</comment>
<dbReference type="InterPro" id="IPR020084">
    <property type="entry name" value="NUDIX_hydrolase_CS"/>
</dbReference>
<evidence type="ECO:0000256" key="1">
    <source>
        <dbReference type="ARBA" id="ARBA00001946"/>
    </source>
</evidence>
<dbReference type="GO" id="GO:0034432">
    <property type="term" value="F:bis(5'-adenosyl)-pentaphosphatase activity"/>
    <property type="evidence" value="ECO:0007669"/>
    <property type="project" value="TreeGrafter"/>
</dbReference>
<dbReference type="PROSITE" id="PS51462">
    <property type="entry name" value="NUDIX"/>
    <property type="match status" value="1"/>
</dbReference>
<dbReference type="EMBL" id="BTSY01000005">
    <property type="protein sequence ID" value="GMT27851.1"/>
    <property type="molecule type" value="Genomic_DNA"/>
</dbReference>
<dbReference type="PANTHER" id="PTHR12629:SF0">
    <property type="entry name" value="DIPHOSPHOINOSITOL-POLYPHOSPHATE DIPHOSPHATASE"/>
    <property type="match status" value="1"/>
</dbReference>
<evidence type="ECO:0000256" key="2">
    <source>
        <dbReference type="ARBA" id="ARBA00004496"/>
    </source>
</evidence>
<evidence type="ECO:0000256" key="4">
    <source>
        <dbReference type="ARBA" id="ARBA00012527"/>
    </source>
</evidence>
<evidence type="ECO:0000259" key="11">
    <source>
        <dbReference type="PROSITE" id="PS51462"/>
    </source>
</evidence>
<evidence type="ECO:0000313" key="13">
    <source>
        <dbReference type="Proteomes" id="UP001432322"/>
    </source>
</evidence>
<organism evidence="12 13">
    <name type="scientific">Pristionchus fissidentatus</name>
    <dbReference type="NCBI Taxonomy" id="1538716"/>
    <lineage>
        <taxon>Eukaryota</taxon>
        <taxon>Metazoa</taxon>
        <taxon>Ecdysozoa</taxon>
        <taxon>Nematoda</taxon>
        <taxon>Chromadorea</taxon>
        <taxon>Rhabditida</taxon>
        <taxon>Rhabditina</taxon>
        <taxon>Diplogasteromorpha</taxon>
        <taxon>Diplogasteroidea</taxon>
        <taxon>Neodiplogasteridae</taxon>
        <taxon>Pristionchus</taxon>
    </lineage>
</organism>
<evidence type="ECO:0000256" key="10">
    <source>
        <dbReference type="RuleBase" id="RU003476"/>
    </source>
</evidence>
<dbReference type="Proteomes" id="UP001432322">
    <property type="component" value="Unassembled WGS sequence"/>
</dbReference>
<comment type="cofactor">
    <cofactor evidence="1">
        <name>Mg(2+)</name>
        <dbReference type="ChEBI" id="CHEBI:18420"/>
    </cofactor>
</comment>
<dbReference type="EC" id="3.6.1.52" evidence="4"/>
<name>A0AAV5W7N5_9BILA</name>
<evidence type="ECO:0000256" key="6">
    <source>
        <dbReference type="ARBA" id="ARBA00022723"/>
    </source>
</evidence>
<proteinExistence type="inferred from homology"/>
<dbReference type="FunFam" id="3.90.79.10:FF:000002">
    <property type="entry name" value="diphosphoinositol polyphosphate phosphohydrolase 1"/>
    <property type="match status" value="1"/>
</dbReference>
<evidence type="ECO:0000256" key="8">
    <source>
        <dbReference type="ARBA" id="ARBA00022842"/>
    </source>
</evidence>
<evidence type="ECO:0000313" key="12">
    <source>
        <dbReference type="EMBL" id="GMT27851.1"/>
    </source>
</evidence>
<dbReference type="Pfam" id="PF00293">
    <property type="entry name" value="NUDIX"/>
    <property type="match status" value="1"/>
</dbReference>
<dbReference type="AlphaFoldDB" id="A0AAV5W7N5"/>
<dbReference type="InterPro" id="IPR047198">
    <property type="entry name" value="DDP-like_NUDIX"/>
</dbReference>
<dbReference type="Gene3D" id="3.90.79.10">
    <property type="entry name" value="Nucleoside Triphosphate Pyrophosphohydrolase"/>
    <property type="match status" value="1"/>
</dbReference>
<keyword evidence="5" id="KW-0963">Cytoplasm</keyword>
<dbReference type="PANTHER" id="PTHR12629">
    <property type="entry name" value="DIPHOSPHOINOSITOL POLYPHOSPHATE PHOSPHOHYDROLASE"/>
    <property type="match status" value="1"/>
</dbReference>
<feature type="non-terminal residue" evidence="12">
    <location>
        <position position="1"/>
    </location>
</feature>
<dbReference type="InterPro" id="IPR015797">
    <property type="entry name" value="NUDIX_hydrolase-like_dom_sf"/>
</dbReference>
<dbReference type="CDD" id="cd04666">
    <property type="entry name" value="NUDIX_DIPP2_like_Nudt4"/>
    <property type="match status" value="1"/>
</dbReference>
<protein>
    <recommendedName>
        <fullName evidence="4">diphosphoinositol-polyphosphate diphosphatase</fullName>
        <ecNumber evidence="4">3.6.1.52</ecNumber>
    </recommendedName>
</protein>
<dbReference type="GO" id="GO:1901907">
    <property type="term" value="P:diadenosine pentaphosphate catabolic process"/>
    <property type="evidence" value="ECO:0007669"/>
    <property type="project" value="TreeGrafter"/>
</dbReference>
<dbReference type="InterPro" id="IPR020476">
    <property type="entry name" value="Nudix_hydrolase"/>
</dbReference>
<keyword evidence="7 10" id="KW-0378">Hydrolase</keyword>
<comment type="catalytic activity">
    <reaction evidence="9">
        <text>diphospho-myo-inositol polyphosphate + H2O = myo-inositol polyphosphate + phosphate.</text>
        <dbReference type="EC" id="3.6.1.52"/>
    </reaction>
</comment>
<comment type="caution">
    <text evidence="12">The sequence shown here is derived from an EMBL/GenBank/DDBJ whole genome shotgun (WGS) entry which is preliminary data.</text>
</comment>
<dbReference type="GO" id="GO:1901911">
    <property type="term" value="P:adenosine 5'-(hexahydrogen pentaphosphate) catabolic process"/>
    <property type="evidence" value="ECO:0007669"/>
    <property type="project" value="TreeGrafter"/>
</dbReference>
<dbReference type="GO" id="GO:0005737">
    <property type="term" value="C:cytoplasm"/>
    <property type="evidence" value="ECO:0007669"/>
    <property type="project" value="UniProtKB-SubCell"/>
</dbReference>
<dbReference type="SUPFAM" id="SSF55811">
    <property type="entry name" value="Nudix"/>
    <property type="match status" value="1"/>
</dbReference>
<accession>A0AAV5W7N5</accession>
<dbReference type="PROSITE" id="PS00893">
    <property type="entry name" value="NUDIX_BOX"/>
    <property type="match status" value="1"/>
</dbReference>
<dbReference type="GO" id="GO:0008486">
    <property type="term" value="F:diphosphoinositol-polyphosphate diphosphatase activity"/>
    <property type="evidence" value="ECO:0007669"/>
    <property type="project" value="UniProtKB-EC"/>
</dbReference>
<feature type="domain" description="Nudix hydrolase" evidence="11">
    <location>
        <begin position="59"/>
        <end position="186"/>
    </location>
</feature>
<dbReference type="GO" id="GO:0034431">
    <property type="term" value="F:bis(5'-adenosyl)-hexaphosphatase activity"/>
    <property type="evidence" value="ECO:0007669"/>
    <property type="project" value="TreeGrafter"/>
</dbReference>
<gene>
    <name evidence="12" type="ORF">PFISCL1PPCAC_19148</name>
</gene>
<dbReference type="GO" id="GO:0000298">
    <property type="term" value="F:endopolyphosphatase activity"/>
    <property type="evidence" value="ECO:0007669"/>
    <property type="project" value="TreeGrafter"/>
</dbReference>
<reference evidence="12" key="1">
    <citation type="submission" date="2023-10" db="EMBL/GenBank/DDBJ databases">
        <title>Genome assembly of Pristionchus species.</title>
        <authorList>
            <person name="Yoshida K."/>
            <person name="Sommer R.J."/>
        </authorList>
    </citation>
    <scope>NUCLEOTIDE SEQUENCE</scope>
    <source>
        <strain evidence="12">RS5133</strain>
    </source>
</reference>
<dbReference type="PRINTS" id="PR00502">
    <property type="entry name" value="NUDIXFAMILY"/>
</dbReference>
<dbReference type="GO" id="GO:0046872">
    <property type="term" value="F:metal ion binding"/>
    <property type="evidence" value="ECO:0007669"/>
    <property type="project" value="UniProtKB-KW"/>
</dbReference>
<sequence>VESAGSKGAIASSPFTICRSSEQDCNRPLSVLVGTRMQHDRGAHKSLTNGERQRDDEGFRLRAVGICLRRGGEGGETLVLLVSAGKNGERWVVPGGGIERGETAEVAAVRELIEEAGVRAEITETMGVFQDDTRKHRTNVFVMRDKEEMEEWEDGKFGRRRCWMNIAEAVSMVKDSHVPILNAVIARYVTPRPAGNTTTR</sequence>
<evidence type="ECO:0000256" key="7">
    <source>
        <dbReference type="ARBA" id="ARBA00022801"/>
    </source>
</evidence>
<dbReference type="GO" id="GO:0005634">
    <property type="term" value="C:nucleus"/>
    <property type="evidence" value="ECO:0007669"/>
    <property type="project" value="TreeGrafter"/>
</dbReference>
<evidence type="ECO:0000256" key="5">
    <source>
        <dbReference type="ARBA" id="ARBA00022490"/>
    </source>
</evidence>
<keyword evidence="6" id="KW-0479">Metal-binding</keyword>
<dbReference type="InterPro" id="IPR000086">
    <property type="entry name" value="NUDIX_hydrolase_dom"/>
</dbReference>
<keyword evidence="8" id="KW-0460">Magnesium</keyword>
<evidence type="ECO:0000256" key="9">
    <source>
        <dbReference type="ARBA" id="ARBA00033994"/>
    </source>
</evidence>
<dbReference type="GO" id="GO:0071543">
    <property type="term" value="P:diphosphoinositol polyphosphate metabolic process"/>
    <property type="evidence" value="ECO:0007669"/>
    <property type="project" value="TreeGrafter"/>
</dbReference>
<evidence type="ECO:0000256" key="3">
    <source>
        <dbReference type="ARBA" id="ARBA00008266"/>
    </source>
</evidence>
<keyword evidence="13" id="KW-1185">Reference proteome</keyword>